<gene>
    <name evidence="1" type="ORF">PSTG_12499</name>
</gene>
<sequence length="160" mass="18078">MKIAEAVETFNVSRHQIQRIKGEDPNRIRIHKKRPGKFTDNMKTELLMQLDQKSTTALVEMAGFIKDKFDVNVSTQAVSNLIHDMDISWKQVTNIPAAWNKPDLIEQRANSVNRRGLNLGRKVAFVDEDGFYLHSSRAFGYSPSGQPAVLSLVPKAKQVT</sequence>
<dbReference type="EMBL" id="AJIL01000122">
    <property type="protein sequence ID" value="KNE94169.1"/>
    <property type="molecule type" value="Genomic_DNA"/>
</dbReference>
<reference evidence="2" key="1">
    <citation type="submission" date="2014-03" db="EMBL/GenBank/DDBJ databases">
        <title>The Genome Sequence of Puccinia striiformis f. sp. tritici PST-78.</title>
        <authorList>
            <consortium name="The Broad Institute Genome Sequencing Platform"/>
            <person name="Cuomo C."/>
            <person name="Hulbert S."/>
            <person name="Chen X."/>
            <person name="Walker B."/>
            <person name="Young S.K."/>
            <person name="Zeng Q."/>
            <person name="Gargeya S."/>
            <person name="Fitzgerald M."/>
            <person name="Haas B."/>
            <person name="Abouelleil A."/>
            <person name="Alvarado L."/>
            <person name="Arachchi H.M."/>
            <person name="Berlin A.M."/>
            <person name="Chapman S.B."/>
            <person name="Goldberg J."/>
            <person name="Griggs A."/>
            <person name="Gujja S."/>
            <person name="Hansen M."/>
            <person name="Howarth C."/>
            <person name="Imamovic A."/>
            <person name="Larimer J."/>
            <person name="McCowan C."/>
            <person name="Montmayeur A."/>
            <person name="Murphy C."/>
            <person name="Neiman D."/>
            <person name="Pearson M."/>
            <person name="Priest M."/>
            <person name="Roberts A."/>
            <person name="Saif S."/>
            <person name="Shea T."/>
            <person name="Sisk P."/>
            <person name="Sykes S."/>
            <person name="Wortman J."/>
            <person name="Nusbaum C."/>
            <person name="Birren B."/>
        </authorList>
    </citation>
    <scope>NUCLEOTIDE SEQUENCE [LARGE SCALE GENOMIC DNA]</scope>
    <source>
        <strain evidence="2">race PST-78</strain>
    </source>
</reference>
<evidence type="ECO:0000313" key="1">
    <source>
        <dbReference type="EMBL" id="KNE94169.1"/>
    </source>
</evidence>
<dbReference type="OrthoDB" id="2216069at2759"/>
<comment type="caution">
    <text evidence="1">The sequence shown here is derived from an EMBL/GenBank/DDBJ whole genome shotgun (WGS) entry which is preliminary data.</text>
</comment>
<protein>
    <submittedName>
        <fullName evidence="1">Uncharacterized protein</fullName>
    </submittedName>
</protein>
<keyword evidence="2" id="KW-1185">Reference proteome</keyword>
<evidence type="ECO:0000313" key="2">
    <source>
        <dbReference type="Proteomes" id="UP000054564"/>
    </source>
</evidence>
<organism evidence="1 2">
    <name type="scientific">Puccinia striiformis f. sp. tritici PST-78</name>
    <dbReference type="NCBI Taxonomy" id="1165861"/>
    <lineage>
        <taxon>Eukaryota</taxon>
        <taxon>Fungi</taxon>
        <taxon>Dikarya</taxon>
        <taxon>Basidiomycota</taxon>
        <taxon>Pucciniomycotina</taxon>
        <taxon>Pucciniomycetes</taxon>
        <taxon>Pucciniales</taxon>
        <taxon>Pucciniaceae</taxon>
        <taxon>Puccinia</taxon>
    </lineage>
</organism>
<dbReference type="STRING" id="1165861.A0A0L0V594"/>
<dbReference type="Proteomes" id="UP000054564">
    <property type="component" value="Unassembled WGS sequence"/>
</dbReference>
<proteinExistence type="predicted"/>
<name>A0A0L0V594_9BASI</name>
<dbReference type="AlphaFoldDB" id="A0A0L0V594"/>
<accession>A0A0L0V594</accession>